<protein>
    <recommendedName>
        <fullName evidence="4">Aldehyde dehydrogenase</fullName>
    </recommendedName>
</protein>
<comment type="caution">
    <text evidence="9">The sequence shown here is derived from an EMBL/GenBank/DDBJ whole genome shotgun (WGS) entry which is preliminary data.</text>
</comment>
<name>A0A3M6QYM5_9BURK</name>
<evidence type="ECO:0000256" key="5">
    <source>
        <dbReference type="PIRSR" id="PIRSR036492-1"/>
    </source>
</evidence>
<keyword evidence="2 4" id="KW-0560">Oxidoreductase</keyword>
<dbReference type="InterPro" id="IPR029510">
    <property type="entry name" value="Ald_DH_CS_GLU"/>
</dbReference>
<dbReference type="InterPro" id="IPR016162">
    <property type="entry name" value="Ald_DH_N"/>
</dbReference>
<evidence type="ECO:0000313" key="9">
    <source>
        <dbReference type="EMBL" id="RMX08117.1"/>
    </source>
</evidence>
<dbReference type="InterPro" id="IPR016163">
    <property type="entry name" value="Ald_DH_C"/>
</dbReference>
<evidence type="ECO:0000256" key="3">
    <source>
        <dbReference type="ARBA" id="ARBA00023027"/>
    </source>
</evidence>
<dbReference type="OrthoDB" id="6187633at2"/>
<dbReference type="PROSITE" id="PS00070">
    <property type="entry name" value="ALDEHYDE_DEHYDR_CYS"/>
    <property type="match status" value="1"/>
</dbReference>
<dbReference type="Pfam" id="PF00171">
    <property type="entry name" value="Aldedh"/>
    <property type="match status" value="1"/>
</dbReference>
<dbReference type="InterPro" id="IPR016161">
    <property type="entry name" value="Ald_DH/histidinol_DH"/>
</dbReference>
<gene>
    <name evidence="9" type="ORF">D8I35_03045</name>
</gene>
<dbReference type="GO" id="GO:0005737">
    <property type="term" value="C:cytoplasm"/>
    <property type="evidence" value="ECO:0007669"/>
    <property type="project" value="TreeGrafter"/>
</dbReference>
<dbReference type="GO" id="GO:0004029">
    <property type="term" value="F:aldehyde dehydrogenase (NAD+) activity"/>
    <property type="evidence" value="ECO:0007669"/>
    <property type="project" value="TreeGrafter"/>
</dbReference>
<evidence type="ECO:0000256" key="1">
    <source>
        <dbReference type="ARBA" id="ARBA00009986"/>
    </source>
</evidence>
<sequence>MKSPHRHVHSIDPPPDRSAIRAMRKQKEGDMELAALRAAFDLQYQASRAQPQVPEALRRERLLRLGQLLDQHGTALEEAIAQDYGVRSARLTQLTDIFTTRALLARALRQLHGWCKPQKVRTPLYLQPGRAWVMPQPLGVVGVMAPWNYPLQLLLAPAIGALAAGNRVLLKPSEHAPRLAQLLAELVPVFFKPEEMALVHGSTAMAVAFASLPFDHLVFTGSTETGRKIALAAAHNLTPTTLELGGKSPCVIELDADIAEAAIRIAHGKLLNAGQTCVAPDYLLLPRGMEQAFETAYRDAALTLYPGLPEHPDYASVISPTQWARLCSMLKQAEQMGARIKEIAAPESPSIWGLSPHGARQMPAVLAYGVTPEMRLMQEEIFGPVLPIVSYDRASDVPQIIRSLPRPLALYWFGRSEQARDALLEQTVSGGVTINETLLHVAHPNLPFGGVGASGWGAYHGRWGFERFSHHRAVYQPGRWFMGQWLRPPFGERFDRLMQSLRKWL</sequence>
<dbReference type="GO" id="GO:0006081">
    <property type="term" value="P:aldehyde metabolic process"/>
    <property type="evidence" value="ECO:0007669"/>
    <property type="project" value="InterPro"/>
</dbReference>
<proteinExistence type="inferred from homology"/>
<dbReference type="PANTHER" id="PTHR43570:SF20">
    <property type="entry name" value="ALDEHYDE DEHYDROGENASE ALDX-RELATED"/>
    <property type="match status" value="1"/>
</dbReference>
<keyword evidence="3" id="KW-0520">NAD</keyword>
<dbReference type="EMBL" id="RDQO01000001">
    <property type="protein sequence ID" value="RMX08117.1"/>
    <property type="molecule type" value="Genomic_DNA"/>
</dbReference>
<feature type="active site" evidence="5 6">
    <location>
        <position position="243"/>
    </location>
</feature>
<dbReference type="InterPro" id="IPR015590">
    <property type="entry name" value="Aldehyde_DH_dom"/>
</dbReference>
<dbReference type="PANTHER" id="PTHR43570">
    <property type="entry name" value="ALDEHYDE DEHYDROGENASE"/>
    <property type="match status" value="1"/>
</dbReference>
<dbReference type="InterPro" id="IPR012394">
    <property type="entry name" value="Aldehyde_DH_NAD(P)"/>
</dbReference>
<evidence type="ECO:0000256" key="6">
    <source>
        <dbReference type="PROSITE-ProRule" id="PRU10007"/>
    </source>
</evidence>
<dbReference type="PIRSF" id="PIRSF036492">
    <property type="entry name" value="ALDH"/>
    <property type="match status" value="1"/>
</dbReference>
<feature type="domain" description="Aldehyde dehydrogenase" evidence="8">
    <location>
        <begin position="8"/>
        <end position="473"/>
    </location>
</feature>
<feature type="active site" evidence="5">
    <location>
        <position position="277"/>
    </location>
</feature>
<evidence type="ECO:0000313" key="10">
    <source>
        <dbReference type="Proteomes" id="UP000278006"/>
    </source>
</evidence>
<dbReference type="AlphaFoldDB" id="A0A3M6QYM5"/>
<comment type="similarity">
    <text evidence="1 4 7">Belongs to the aldehyde dehydrogenase family.</text>
</comment>
<dbReference type="PROSITE" id="PS00687">
    <property type="entry name" value="ALDEHYDE_DEHYDR_GLU"/>
    <property type="match status" value="1"/>
</dbReference>
<dbReference type="Proteomes" id="UP000278006">
    <property type="component" value="Unassembled WGS sequence"/>
</dbReference>
<dbReference type="RefSeq" id="WP_122226241.1">
    <property type="nucleotide sequence ID" value="NZ_RDQO01000001.1"/>
</dbReference>
<dbReference type="Gene3D" id="3.40.605.10">
    <property type="entry name" value="Aldehyde Dehydrogenase, Chain A, domain 1"/>
    <property type="match status" value="1"/>
</dbReference>
<dbReference type="SUPFAM" id="SSF53720">
    <property type="entry name" value="ALDH-like"/>
    <property type="match status" value="1"/>
</dbReference>
<reference evidence="9 10" key="1">
    <citation type="submission" date="2018-10" db="EMBL/GenBank/DDBJ databases">
        <title>Draft genome of Cortibacter populi DSM10536.</title>
        <authorList>
            <person name="Bernier A.-M."/>
            <person name="Bernard K."/>
        </authorList>
    </citation>
    <scope>NUCLEOTIDE SEQUENCE [LARGE SCALE GENOMIC DNA]</scope>
    <source>
        <strain evidence="9 10">DSM 105136</strain>
    </source>
</reference>
<keyword evidence="10" id="KW-1185">Reference proteome</keyword>
<organism evidence="9 10">
    <name type="scientific">Corticibacter populi</name>
    <dbReference type="NCBI Taxonomy" id="1550736"/>
    <lineage>
        <taxon>Bacteria</taxon>
        <taxon>Pseudomonadati</taxon>
        <taxon>Pseudomonadota</taxon>
        <taxon>Betaproteobacteria</taxon>
        <taxon>Burkholderiales</taxon>
        <taxon>Comamonadaceae</taxon>
        <taxon>Corticibacter</taxon>
    </lineage>
</organism>
<accession>A0A3M6QYM5</accession>
<evidence type="ECO:0000259" key="8">
    <source>
        <dbReference type="Pfam" id="PF00171"/>
    </source>
</evidence>
<dbReference type="Gene3D" id="3.40.309.10">
    <property type="entry name" value="Aldehyde Dehydrogenase, Chain A, domain 2"/>
    <property type="match status" value="1"/>
</dbReference>
<evidence type="ECO:0000256" key="7">
    <source>
        <dbReference type="RuleBase" id="RU003345"/>
    </source>
</evidence>
<evidence type="ECO:0000256" key="2">
    <source>
        <dbReference type="ARBA" id="ARBA00023002"/>
    </source>
</evidence>
<evidence type="ECO:0000256" key="4">
    <source>
        <dbReference type="PIRNR" id="PIRNR036492"/>
    </source>
</evidence>
<dbReference type="InterPro" id="IPR016160">
    <property type="entry name" value="Ald_DH_CS_CYS"/>
</dbReference>